<keyword evidence="1" id="KW-0812">Transmembrane</keyword>
<feature type="transmembrane region" description="Helical" evidence="1">
    <location>
        <begin position="176"/>
        <end position="200"/>
    </location>
</feature>
<dbReference type="EMBL" id="CP121472">
    <property type="protein sequence ID" value="WPL17259.1"/>
    <property type="molecule type" value="Genomic_DNA"/>
</dbReference>
<dbReference type="RefSeq" id="WP_328987776.1">
    <property type="nucleotide sequence ID" value="NZ_CP121472.1"/>
</dbReference>
<dbReference type="Pfam" id="PF02405">
    <property type="entry name" value="MlaE"/>
    <property type="match status" value="1"/>
</dbReference>
<feature type="transmembrane region" description="Helical" evidence="1">
    <location>
        <begin position="135"/>
        <end position="164"/>
    </location>
</feature>
<dbReference type="InterPro" id="IPR030802">
    <property type="entry name" value="Permease_MalE"/>
</dbReference>
<protein>
    <submittedName>
        <fullName evidence="2">Phospholipid ABC transporter permease protein MlaE</fullName>
    </submittedName>
</protein>
<evidence type="ECO:0000313" key="2">
    <source>
        <dbReference type="EMBL" id="WPL17259.1"/>
    </source>
</evidence>
<keyword evidence="1" id="KW-0472">Membrane</keyword>
<dbReference type="Proteomes" id="UP001432180">
    <property type="component" value="Chromosome"/>
</dbReference>
<name>A0ABZ0S9R1_9GAMM</name>
<gene>
    <name evidence="2" type="primary">mlaE_2</name>
    <name evidence="2" type="ORF">Thiowin_02255</name>
</gene>
<feature type="transmembrane region" description="Helical" evidence="1">
    <location>
        <begin position="289"/>
        <end position="309"/>
    </location>
</feature>
<organism evidence="2 3">
    <name type="scientific">Thiorhodovibrio winogradskyi</name>
    <dbReference type="NCBI Taxonomy" id="77007"/>
    <lineage>
        <taxon>Bacteria</taxon>
        <taxon>Pseudomonadati</taxon>
        <taxon>Pseudomonadota</taxon>
        <taxon>Gammaproteobacteria</taxon>
        <taxon>Chromatiales</taxon>
        <taxon>Chromatiaceae</taxon>
        <taxon>Thiorhodovibrio</taxon>
    </lineage>
</organism>
<dbReference type="PANTHER" id="PTHR30188:SF3">
    <property type="entry name" value="ABC TRANSPORTER PERMEASE"/>
    <property type="match status" value="1"/>
</dbReference>
<evidence type="ECO:0000313" key="3">
    <source>
        <dbReference type="Proteomes" id="UP001432180"/>
    </source>
</evidence>
<reference evidence="2 3" key="1">
    <citation type="journal article" date="2023" name="Microorganisms">
        <title>Thiorhodovibrio frisius and Trv. litoralis spp. nov., Two Novel Members from a Clade of Fastidious Purple Sulfur Bacteria That Exhibit Unique Red-Shifted Light-Harvesting Capabilities.</title>
        <authorList>
            <person name="Methner A."/>
            <person name="Kuzyk S.B."/>
            <person name="Petersen J."/>
            <person name="Bauer S."/>
            <person name="Brinkmann H."/>
            <person name="Sichau K."/>
            <person name="Wanner G."/>
            <person name="Wolf J."/>
            <person name="Neumann-Schaal M."/>
            <person name="Henke P."/>
            <person name="Tank M."/>
            <person name="Sproer C."/>
            <person name="Bunk B."/>
            <person name="Overmann J."/>
        </authorList>
    </citation>
    <scope>NUCLEOTIDE SEQUENCE [LARGE SCALE GENOMIC DNA]</scope>
    <source>
        <strain evidence="2 3">DSM 6702</strain>
    </source>
</reference>
<keyword evidence="1" id="KW-1133">Transmembrane helix</keyword>
<sequence length="353" mass="37065">MDLDPPAPEPTIALLRACDDPRELELHPRDLGDWDSSLAVFILKVRQSCETDGVACDLSALPEPLRALLDLAGSAPERGEAAAAEPARPGFLGRLGRDFIDLANATGEIMHFFGDGTLAVQRFVRGKSRFRLSEFWLIVESAGADALPIVSLVCFLVGMILAYIGNQQLAQFGARIYIADLVGLAMVIQIGALITAIVLAGRTGAAFAAQIGAMQANEEIDALRTLGVSPMEFLVLPRMLALILMTPLLTLYANLFGILGGLFVGTLVAGLTSGEYLMATRNAIALNHLAQGLISATVYGAIVAASGCLRGMQCGRSAAEVGRATTSAVVTAILFIVIAAAVLTVLFEAIGLS</sequence>
<keyword evidence="3" id="KW-1185">Reference proteome</keyword>
<evidence type="ECO:0000256" key="1">
    <source>
        <dbReference type="SAM" id="Phobius"/>
    </source>
</evidence>
<feature type="transmembrane region" description="Helical" evidence="1">
    <location>
        <begin position="321"/>
        <end position="347"/>
    </location>
</feature>
<proteinExistence type="predicted"/>
<accession>A0ABZ0S9R1</accession>
<dbReference type="PANTHER" id="PTHR30188">
    <property type="entry name" value="ABC TRANSPORTER PERMEASE PROTEIN-RELATED"/>
    <property type="match status" value="1"/>
</dbReference>
<feature type="transmembrane region" description="Helical" evidence="1">
    <location>
        <begin position="240"/>
        <end position="269"/>
    </location>
</feature>